<evidence type="ECO:0000313" key="1">
    <source>
        <dbReference type="EMBL" id="ANJ65472.1"/>
    </source>
</evidence>
<dbReference type="GeneID" id="29064167"/>
<dbReference type="OrthoDB" id="31657at10239"/>
<proteinExistence type="predicted"/>
<evidence type="ECO:0000313" key="2">
    <source>
        <dbReference type="Proteomes" id="UP000207642"/>
    </source>
</evidence>
<dbReference type="RefSeq" id="YP_009282354.1">
    <property type="nucleotide sequence ID" value="NC_031036.1"/>
</dbReference>
<organism evidence="1 2">
    <name type="scientific">Lactobacillus phage PLE2</name>
    <dbReference type="NCBI Taxonomy" id="1815511"/>
    <lineage>
        <taxon>Viruses</taxon>
        <taxon>Duplodnaviria</taxon>
        <taxon>Heunggongvirae</taxon>
        <taxon>Uroviricota</taxon>
        <taxon>Caudoviricetes</taxon>
        <taxon>Pleeduovirus</taxon>
        <taxon>Pleeduovirus PLE2</taxon>
    </lineage>
</organism>
<reference evidence="1 2" key="1">
    <citation type="submission" date="2016-02" db="EMBL/GenBank/DDBJ databases">
        <authorList>
            <person name="Wen L."/>
            <person name="He K."/>
            <person name="Yang H."/>
        </authorList>
    </citation>
    <scope>NUCLEOTIDE SEQUENCE [LARGE SCALE GENOMIC DNA]</scope>
</reference>
<dbReference type="Proteomes" id="UP000207642">
    <property type="component" value="Segment"/>
</dbReference>
<dbReference type="KEGG" id="vg:29064167"/>
<sequence length="202" mass="23340">MAKLSDLVRLRDNHFITIQGAKVPAAFTFASIDAIESAYGQGYKTFEKDLNLMLKRKVIHRDQKTMKLIWALVYGLLVGGGTETTFDEMNRAIPFSEIPSVIQEAMDILNEQNFQLSDIKKLKSPQQEGEAQEDNDYPWAFYLYVAKALMGYSLQEFMKLTPNLWLKQYLIYIEINNPDGIYKEKPNPIRKQVTLDDIPFFN</sequence>
<gene>
    <name evidence="1" type="ORF">PLE2_14</name>
</gene>
<accession>A0A1B0Y4R4</accession>
<keyword evidence="2" id="KW-1185">Reference proteome</keyword>
<dbReference type="EMBL" id="KU848187">
    <property type="protein sequence ID" value="ANJ65472.1"/>
    <property type="molecule type" value="Genomic_DNA"/>
</dbReference>
<name>A0A1B0Y4R4_9CAUD</name>
<protein>
    <submittedName>
        <fullName evidence="1">Tail assembly chaperone</fullName>
    </submittedName>
</protein>